<comment type="caution">
    <text evidence="1">The sequence shown here is derived from an EMBL/GenBank/DDBJ whole genome shotgun (WGS) entry which is preliminary data.</text>
</comment>
<dbReference type="EMBL" id="JAUSSU010000009">
    <property type="protein sequence ID" value="MDQ0115107.1"/>
    <property type="molecule type" value="Genomic_DNA"/>
</dbReference>
<protein>
    <submittedName>
        <fullName evidence="1">Uncharacterized protein</fullName>
    </submittedName>
</protein>
<sequence>MLREGKVSLTAFRQTKMQVQPRKSKNRLINFPKWN</sequence>
<keyword evidence="2" id="KW-1185">Reference proteome</keyword>
<reference evidence="1 2" key="1">
    <citation type="submission" date="2023-07" db="EMBL/GenBank/DDBJ databases">
        <title>Sorghum-associated microbial communities from plants grown in Nebraska, USA.</title>
        <authorList>
            <person name="Schachtman D."/>
        </authorList>
    </citation>
    <scope>NUCLEOTIDE SEQUENCE [LARGE SCALE GENOMIC DNA]</scope>
    <source>
        <strain evidence="1 2">CC482</strain>
    </source>
</reference>
<proteinExistence type="predicted"/>
<accession>A0ABT9U7B6</accession>
<dbReference type="Proteomes" id="UP001229346">
    <property type="component" value="Unassembled WGS sequence"/>
</dbReference>
<name>A0ABT9U7B6_PAEHA</name>
<gene>
    <name evidence="1" type="ORF">J2T15_004564</name>
</gene>
<evidence type="ECO:0000313" key="2">
    <source>
        <dbReference type="Proteomes" id="UP001229346"/>
    </source>
</evidence>
<organism evidence="1 2">
    <name type="scientific">Paenibacillus harenae</name>
    <dbReference type="NCBI Taxonomy" id="306543"/>
    <lineage>
        <taxon>Bacteria</taxon>
        <taxon>Bacillati</taxon>
        <taxon>Bacillota</taxon>
        <taxon>Bacilli</taxon>
        <taxon>Bacillales</taxon>
        <taxon>Paenibacillaceae</taxon>
        <taxon>Paenibacillus</taxon>
    </lineage>
</organism>
<evidence type="ECO:0000313" key="1">
    <source>
        <dbReference type="EMBL" id="MDQ0115107.1"/>
    </source>
</evidence>